<evidence type="ECO:0000256" key="5">
    <source>
        <dbReference type="ARBA" id="ARBA00023002"/>
    </source>
</evidence>
<feature type="domain" description="Acyl-CoA oxidase/dehydrogenase middle" evidence="9">
    <location>
        <begin position="133"/>
        <end position="213"/>
    </location>
</feature>
<keyword evidence="12" id="KW-1185">Reference proteome</keyword>
<feature type="domain" description="Acyl-CoA dehydrogenase/oxidase N-terminal" evidence="10">
    <location>
        <begin position="36"/>
        <end position="125"/>
    </location>
</feature>
<dbReference type="PANTHER" id="PTHR43292:SF4">
    <property type="entry name" value="ACYL-COA DEHYDROGENASE FADE34"/>
    <property type="match status" value="1"/>
</dbReference>
<dbReference type="InterPro" id="IPR009100">
    <property type="entry name" value="AcylCoA_DH/oxidase_NM_dom_sf"/>
</dbReference>
<dbReference type="EMBL" id="LQPW01000120">
    <property type="protein sequence ID" value="ORW98483.1"/>
    <property type="molecule type" value="Genomic_DNA"/>
</dbReference>
<evidence type="ECO:0000259" key="8">
    <source>
        <dbReference type="Pfam" id="PF00441"/>
    </source>
</evidence>
<dbReference type="OrthoDB" id="5167280at2"/>
<evidence type="ECO:0000313" key="12">
    <source>
        <dbReference type="Proteomes" id="UP000193317"/>
    </source>
</evidence>
<dbReference type="AlphaFoldDB" id="A0A1X2EDH5"/>
<dbReference type="PANTHER" id="PTHR43292">
    <property type="entry name" value="ACYL-COA DEHYDROGENASE"/>
    <property type="match status" value="1"/>
</dbReference>
<dbReference type="STRING" id="1787.A5725_22665"/>
<dbReference type="Pfam" id="PF00441">
    <property type="entry name" value="Acyl-CoA_dh_1"/>
    <property type="match status" value="1"/>
</dbReference>
<evidence type="ECO:0000259" key="10">
    <source>
        <dbReference type="Pfam" id="PF02771"/>
    </source>
</evidence>
<comment type="cofactor">
    <cofactor evidence="1 6">
        <name>FAD</name>
        <dbReference type="ChEBI" id="CHEBI:57692"/>
    </cofactor>
</comment>
<organism evidence="11 12">
    <name type="scientific">Mycobacterium szulgai</name>
    <dbReference type="NCBI Taxonomy" id="1787"/>
    <lineage>
        <taxon>Bacteria</taxon>
        <taxon>Bacillati</taxon>
        <taxon>Actinomycetota</taxon>
        <taxon>Actinomycetes</taxon>
        <taxon>Mycobacteriales</taxon>
        <taxon>Mycobacteriaceae</taxon>
        <taxon>Mycobacterium</taxon>
    </lineage>
</organism>
<evidence type="ECO:0000256" key="6">
    <source>
        <dbReference type="RuleBase" id="RU362125"/>
    </source>
</evidence>
<dbReference type="InterPro" id="IPR046373">
    <property type="entry name" value="Acyl-CoA_Oxase/DH_mid-dom_sf"/>
</dbReference>
<feature type="domain" description="Acyl-CoA dehydrogenase/oxidase C-terminal" evidence="8">
    <location>
        <begin position="236"/>
        <end position="391"/>
    </location>
</feature>
<proteinExistence type="inferred from homology"/>
<protein>
    <submittedName>
        <fullName evidence="11">Acyl-CoA dehydrogenase</fullName>
    </submittedName>
</protein>
<evidence type="ECO:0000256" key="4">
    <source>
        <dbReference type="ARBA" id="ARBA00022827"/>
    </source>
</evidence>
<dbReference type="Gene3D" id="1.10.540.10">
    <property type="entry name" value="Acyl-CoA dehydrogenase/oxidase, N-terminal domain"/>
    <property type="match status" value="1"/>
</dbReference>
<dbReference type="GO" id="GO:0005886">
    <property type="term" value="C:plasma membrane"/>
    <property type="evidence" value="ECO:0007669"/>
    <property type="project" value="TreeGrafter"/>
</dbReference>
<dbReference type="Pfam" id="PF02771">
    <property type="entry name" value="Acyl-CoA_dh_N"/>
    <property type="match status" value="1"/>
</dbReference>
<dbReference type="Proteomes" id="UP000193317">
    <property type="component" value="Unassembled WGS sequence"/>
</dbReference>
<evidence type="ECO:0000256" key="3">
    <source>
        <dbReference type="ARBA" id="ARBA00022630"/>
    </source>
</evidence>
<keyword evidence="3 6" id="KW-0285">Flavoprotein</keyword>
<gene>
    <name evidence="11" type="ORF">AWC27_03600</name>
</gene>
<keyword evidence="5 6" id="KW-0560">Oxidoreductase</keyword>
<accession>A0A1X2EDH5</accession>
<evidence type="ECO:0000259" key="9">
    <source>
        <dbReference type="Pfam" id="PF02770"/>
    </source>
</evidence>
<dbReference type="RefSeq" id="WP_085671480.1">
    <property type="nucleotide sequence ID" value="NZ_JACKRU010000268.1"/>
</dbReference>
<dbReference type="InterPro" id="IPR013786">
    <property type="entry name" value="AcylCoA_DH/ox_N"/>
</dbReference>
<dbReference type="InterPro" id="IPR006091">
    <property type="entry name" value="Acyl-CoA_Oxase/DH_mid-dom"/>
</dbReference>
<dbReference type="InterPro" id="IPR009075">
    <property type="entry name" value="AcylCo_DH/oxidase_C"/>
</dbReference>
<comment type="similarity">
    <text evidence="2 6">Belongs to the acyl-CoA dehydrogenase family.</text>
</comment>
<keyword evidence="4 6" id="KW-0274">FAD</keyword>
<dbReference type="GO" id="GO:0050660">
    <property type="term" value="F:flavin adenine dinucleotide binding"/>
    <property type="evidence" value="ECO:0007669"/>
    <property type="project" value="InterPro"/>
</dbReference>
<dbReference type="Gene3D" id="1.20.140.10">
    <property type="entry name" value="Butyryl-CoA Dehydrogenase, subunit A, domain 3"/>
    <property type="match status" value="1"/>
</dbReference>
<evidence type="ECO:0000256" key="2">
    <source>
        <dbReference type="ARBA" id="ARBA00009347"/>
    </source>
</evidence>
<dbReference type="SUPFAM" id="SSF47203">
    <property type="entry name" value="Acyl-CoA dehydrogenase C-terminal domain-like"/>
    <property type="match status" value="1"/>
</dbReference>
<comment type="caution">
    <text evidence="11">The sequence shown here is derived from an EMBL/GenBank/DDBJ whole genome shotgun (WGS) entry which is preliminary data.</text>
</comment>
<dbReference type="GO" id="GO:0016627">
    <property type="term" value="F:oxidoreductase activity, acting on the CH-CH group of donors"/>
    <property type="evidence" value="ECO:0007669"/>
    <property type="project" value="InterPro"/>
</dbReference>
<evidence type="ECO:0000313" key="11">
    <source>
        <dbReference type="EMBL" id="ORW98483.1"/>
    </source>
</evidence>
<sequence length="426" mass="45996">MTSVPSDESVAEFAGRARVWLADNMPRIDPASPPAAPRDDERSWQRARELQKRLYAGGFAGICFPREYGGLGLDYEYQRAFDEESFSYEMPLILNTPTFTICCATLLDTGTEEQKKQHIWAALRGDEVLVQLLSEPSGGSDLAGVITRAERQGDRWVINGAKTWSTSAFAADYGLCLARTNWDVPKHDGLTMFLVPIAHPGITLRRITQVNGSSEFCEEFLDGVDVGDDAVVGEVNGGWAVASRQLYHERRAVGQGSEFASGSGSEGGHTIPVDYAGLAAKTGQSDNERVKEMAGRALVHRAVAEQLIDHVYRSVRDGALPPAAGTLIRLFHAETVTLEVDTALSIAGAAGVVGQYGDGLQTGFRYLSRQSVAIGGGTTEMARNVIGERVLNFPREYGADRGVPFSQVRHGPGRSRPGPASTTPQP</sequence>
<reference evidence="11 12" key="1">
    <citation type="submission" date="2016-01" db="EMBL/GenBank/DDBJ databases">
        <title>The new phylogeny of the genus Mycobacterium.</title>
        <authorList>
            <person name="Tarcisio F."/>
            <person name="Conor M."/>
            <person name="Antonella G."/>
            <person name="Elisabetta G."/>
            <person name="Giulia F.S."/>
            <person name="Sara T."/>
            <person name="Anna F."/>
            <person name="Clotilde B."/>
            <person name="Roberto B."/>
            <person name="Veronica D.S."/>
            <person name="Fabio R."/>
            <person name="Monica P."/>
            <person name="Olivier J."/>
            <person name="Enrico T."/>
            <person name="Nicola S."/>
        </authorList>
    </citation>
    <scope>NUCLEOTIDE SEQUENCE [LARGE SCALE GENOMIC DNA]</scope>
    <source>
        <strain evidence="11 12">DSM 44166</strain>
    </source>
</reference>
<evidence type="ECO:0000256" key="7">
    <source>
        <dbReference type="SAM" id="MobiDB-lite"/>
    </source>
</evidence>
<feature type="region of interest" description="Disordered" evidence="7">
    <location>
        <begin position="402"/>
        <end position="426"/>
    </location>
</feature>
<dbReference type="Pfam" id="PF02770">
    <property type="entry name" value="Acyl-CoA_dh_M"/>
    <property type="match status" value="1"/>
</dbReference>
<name>A0A1X2EDH5_MYCSZ</name>
<dbReference type="Gene3D" id="2.40.110.10">
    <property type="entry name" value="Butyryl-CoA Dehydrogenase, subunit A, domain 2"/>
    <property type="match status" value="1"/>
</dbReference>
<dbReference type="InterPro" id="IPR052161">
    <property type="entry name" value="Mycobact_Acyl-CoA_DH"/>
</dbReference>
<dbReference type="InterPro" id="IPR036250">
    <property type="entry name" value="AcylCo_DH-like_C"/>
</dbReference>
<evidence type="ECO:0000256" key="1">
    <source>
        <dbReference type="ARBA" id="ARBA00001974"/>
    </source>
</evidence>
<dbReference type="SUPFAM" id="SSF56645">
    <property type="entry name" value="Acyl-CoA dehydrogenase NM domain-like"/>
    <property type="match status" value="1"/>
</dbReference>
<dbReference type="InterPro" id="IPR037069">
    <property type="entry name" value="AcylCoA_DH/ox_N_sf"/>
</dbReference>